<evidence type="ECO:0000256" key="1">
    <source>
        <dbReference type="SAM" id="MobiDB-lite"/>
    </source>
</evidence>
<evidence type="ECO:0000256" key="2">
    <source>
        <dbReference type="SAM" id="Phobius"/>
    </source>
</evidence>
<keyword evidence="2" id="KW-0812">Transmembrane</keyword>
<keyword evidence="4" id="KW-1185">Reference proteome</keyword>
<dbReference type="EMBL" id="CACVKT020005152">
    <property type="protein sequence ID" value="CAC5393360.1"/>
    <property type="molecule type" value="Genomic_DNA"/>
</dbReference>
<dbReference type="InterPro" id="IPR027417">
    <property type="entry name" value="P-loop_NTPase"/>
</dbReference>
<keyword evidence="2" id="KW-0472">Membrane</keyword>
<gene>
    <name evidence="3" type="ORF">MCOR_28229</name>
</gene>
<dbReference type="SUPFAM" id="SSF52540">
    <property type="entry name" value="P-loop containing nucleoside triphosphate hydrolases"/>
    <property type="match status" value="1"/>
</dbReference>
<dbReference type="CDD" id="cd00882">
    <property type="entry name" value="Ras_like_GTPase"/>
    <property type="match status" value="1"/>
</dbReference>
<evidence type="ECO:0000313" key="3">
    <source>
        <dbReference type="EMBL" id="CAC5393360.1"/>
    </source>
</evidence>
<dbReference type="OrthoDB" id="6149413at2759"/>
<feature type="region of interest" description="Disordered" evidence="1">
    <location>
        <begin position="1"/>
        <end position="30"/>
    </location>
</feature>
<organism evidence="3 4">
    <name type="scientific">Mytilus coruscus</name>
    <name type="common">Sea mussel</name>
    <dbReference type="NCBI Taxonomy" id="42192"/>
    <lineage>
        <taxon>Eukaryota</taxon>
        <taxon>Metazoa</taxon>
        <taxon>Spiralia</taxon>
        <taxon>Lophotrochozoa</taxon>
        <taxon>Mollusca</taxon>
        <taxon>Bivalvia</taxon>
        <taxon>Autobranchia</taxon>
        <taxon>Pteriomorphia</taxon>
        <taxon>Mytilida</taxon>
        <taxon>Mytiloidea</taxon>
        <taxon>Mytilidae</taxon>
        <taxon>Mytilinae</taxon>
        <taxon>Mytilus</taxon>
    </lineage>
</organism>
<feature type="transmembrane region" description="Helical" evidence="2">
    <location>
        <begin position="419"/>
        <end position="440"/>
    </location>
</feature>
<reference evidence="3 4" key="1">
    <citation type="submission" date="2020-06" db="EMBL/GenBank/DDBJ databases">
        <authorList>
            <person name="Li R."/>
            <person name="Bekaert M."/>
        </authorList>
    </citation>
    <scope>NUCLEOTIDE SEQUENCE [LARGE SCALE GENOMIC DNA]</scope>
    <source>
        <strain evidence="4">wild</strain>
    </source>
</reference>
<feature type="region of interest" description="Disordered" evidence="1">
    <location>
        <begin position="312"/>
        <end position="342"/>
    </location>
</feature>
<keyword evidence="2" id="KW-1133">Transmembrane helix</keyword>
<protein>
    <submittedName>
        <fullName evidence="3">Uncharacterized protein</fullName>
    </submittedName>
</protein>
<proteinExistence type="predicted"/>
<dbReference type="AlphaFoldDB" id="A0A6J8CEH1"/>
<feature type="transmembrane region" description="Helical" evidence="2">
    <location>
        <begin position="354"/>
        <end position="373"/>
    </location>
</feature>
<sequence length="445" mass="51091">MSAHDEDTRQKDKESESASSDIDREPYVDNTKDRYWDDKQKLIKTCQDGVGTISSGKRPLNIAIIGPPGVGKSSLLNTIFASFSDNSWNQVANYGSFYKMDKQISQRLISYKKDRYYTRKGPNNKDDDVLMPTFIDMMGFEDSNTAVNRELLNMVFFGRITEYEKINEVLRCLSDDGTNGAKNKYHTRNEYLVVDRIIFVCSLDPDVPLPINLMECVTEVSNDIRGIPVFGVMTKADKFDAERNVRVQEREQKFRDHLGCPMERFTRIKNYCVDIDQKTRYRFSLIPEIDVAILELMTQVFSRFVEVENPDARPNYSDQTKKKCKESEEDDFQVPIPPRNGTPKSSSCINFPKIFILFTIQVLLIGVILHFAIKPIIAEEKVNTICANYDFIRSKHNATIDGLSEELCEHKVDIFKRKILLGGALVFVTIVPQIVFNFFFATSKT</sequence>
<dbReference type="Gene3D" id="3.40.50.300">
    <property type="entry name" value="P-loop containing nucleotide triphosphate hydrolases"/>
    <property type="match status" value="1"/>
</dbReference>
<dbReference type="Proteomes" id="UP000507470">
    <property type="component" value="Unassembled WGS sequence"/>
</dbReference>
<accession>A0A6J8CEH1</accession>
<name>A0A6J8CEH1_MYTCO</name>
<evidence type="ECO:0000313" key="4">
    <source>
        <dbReference type="Proteomes" id="UP000507470"/>
    </source>
</evidence>